<reference evidence="3 5" key="1">
    <citation type="submission" date="2018-08" db="EMBL/GenBank/DDBJ databases">
        <title>Proposal of Muricauda 72 sp.nov. and Muricauda NH166 sp.nov., isolated from seawater.</title>
        <authorList>
            <person name="Cheng H."/>
            <person name="Wu Y.-H."/>
            <person name="Guo L.-L."/>
            <person name="Xu X.-W."/>
        </authorList>
    </citation>
    <scope>NUCLEOTIDE SEQUENCE [LARGE SCALE GENOMIC DNA]</scope>
    <source>
        <strain evidence="3 5">72</strain>
    </source>
</reference>
<keyword evidence="1" id="KW-0812">Transmembrane</keyword>
<evidence type="ECO:0000259" key="2">
    <source>
        <dbReference type="Pfam" id="PF11396"/>
    </source>
</evidence>
<evidence type="ECO:0000313" key="5">
    <source>
        <dbReference type="Proteomes" id="UP000266691"/>
    </source>
</evidence>
<evidence type="ECO:0000256" key="1">
    <source>
        <dbReference type="SAM" id="Phobius"/>
    </source>
</evidence>
<dbReference type="Pfam" id="PF11396">
    <property type="entry name" value="PepSY_like"/>
    <property type="match status" value="1"/>
</dbReference>
<dbReference type="InterPro" id="IPR021533">
    <property type="entry name" value="PepSY-like"/>
</dbReference>
<dbReference type="Gene3D" id="3.10.450.360">
    <property type="match status" value="1"/>
</dbReference>
<comment type="caution">
    <text evidence="3">The sequence shown here is derived from an EMBL/GenBank/DDBJ whole genome shotgun (WGS) entry which is preliminary data.</text>
</comment>
<dbReference type="EMBL" id="QXFI01000026">
    <property type="protein sequence ID" value="RIV43924.1"/>
    <property type="molecule type" value="Genomic_DNA"/>
</dbReference>
<dbReference type="OrthoDB" id="1138938at2"/>
<gene>
    <name evidence="3" type="ORF">D2V05_10510</name>
    <name evidence="4" type="ORF">FQ017_10400</name>
</gene>
<dbReference type="Proteomes" id="UP000266691">
    <property type="component" value="Unassembled WGS sequence"/>
</dbReference>
<dbReference type="AlphaFoldDB" id="A0A3A1NJU7"/>
<reference evidence="4 6" key="2">
    <citation type="submission" date="2019-07" db="EMBL/GenBank/DDBJ databases">
        <title>Draft genome of two Muricauda strains isolated from deep sea.</title>
        <authorList>
            <person name="Sun C."/>
        </authorList>
    </citation>
    <scope>NUCLEOTIDE SEQUENCE [LARGE SCALE GENOMIC DNA]</scope>
    <source>
        <strain evidence="4 6">72</strain>
    </source>
</reference>
<evidence type="ECO:0000313" key="4">
    <source>
        <dbReference type="EMBL" id="TXJ93829.1"/>
    </source>
</evidence>
<dbReference type="Proteomes" id="UP000321621">
    <property type="component" value="Unassembled WGS sequence"/>
</dbReference>
<evidence type="ECO:0000313" key="3">
    <source>
        <dbReference type="EMBL" id="RIV43924.1"/>
    </source>
</evidence>
<keyword evidence="6" id="KW-1185">Reference proteome</keyword>
<keyword evidence="1" id="KW-0472">Membrane</keyword>
<sequence>MNTKKYFIGTAAIIIIGVAIYMYYIYTNAPEGARNGFAQKFPDIASAGWMKESTNEWEAEFDMNGEEYAAIFTEDGTWVRTEHEIEEKDLPEKVWNLLNEKFKDYRIDEIEYVENADSSTGYNIELEKDEELRIFISSEGELVSLREE</sequence>
<evidence type="ECO:0000313" key="6">
    <source>
        <dbReference type="Proteomes" id="UP000321621"/>
    </source>
</evidence>
<accession>A0A3A1NJU7</accession>
<organism evidence="3 5">
    <name type="scientific">Flagellimonas pelagia</name>
    <dbReference type="NCBI Taxonomy" id="2306998"/>
    <lineage>
        <taxon>Bacteria</taxon>
        <taxon>Pseudomonadati</taxon>
        <taxon>Bacteroidota</taxon>
        <taxon>Flavobacteriia</taxon>
        <taxon>Flavobacteriales</taxon>
        <taxon>Flavobacteriaceae</taxon>
        <taxon>Flagellimonas</taxon>
    </lineage>
</organism>
<protein>
    <recommendedName>
        <fullName evidence="2">Putative beta-lactamase-inhibitor-like PepSY-like domain-containing protein</fullName>
    </recommendedName>
</protein>
<name>A0A3A1NJU7_9FLAO</name>
<dbReference type="SUPFAM" id="SSF160574">
    <property type="entry name" value="BT0923-like"/>
    <property type="match status" value="1"/>
</dbReference>
<dbReference type="RefSeq" id="WP_119647536.1">
    <property type="nucleotide sequence ID" value="NZ_QXFI01000026.1"/>
</dbReference>
<keyword evidence="1" id="KW-1133">Transmembrane helix</keyword>
<proteinExistence type="predicted"/>
<feature type="domain" description="Putative beta-lactamase-inhibitor-like PepSY-like" evidence="2">
    <location>
        <begin position="59"/>
        <end position="142"/>
    </location>
</feature>
<feature type="transmembrane region" description="Helical" evidence="1">
    <location>
        <begin position="6"/>
        <end position="26"/>
    </location>
</feature>
<dbReference type="EMBL" id="VNWK01000026">
    <property type="protein sequence ID" value="TXJ93829.1"/>
    <property type="molecule type" value="Genomic_DNA"/>
</dbReference>